<evidence type="ECO:0000313" key="1">
    <source>
        <dbReference type="EMBL" id="SBW28257.1"/>
    </source>
</evidence>
<dbReference type="Proteomes" id="UP000199013">
    <property type="component" value="Unassembled WGS sequence"/>
</dbReference>
<accession>A0A1C3PEJ5</accession>
<keyword evidence="2" id="KW-1185">Reference proteome</keyword>
<organism evidence="1 2">
    <name type="scientific">Candidatus Protofrankia californiensis</name>
    <dbReference type="NCBI Taxonomy" id="1839754"/>
    <lineage>
        <taxon>Bacteria</taxon>
        <taxon>Bacillati</taxon>
        <taxon>Actinomycetota</taxon>
        <taxon>Actinomycetes</taxon>
        <taxon>Frankiales</taxon>
        <taxon>Frankiaceae</taxon>
        <taxon>Protofrankia</taxon>
    </lineage>
</organism>
<name>A0A1C3PEJ5_9ACTN</name>
<sequence>MLGCPSPRRLLGSGAGVGFGALDDVAVGLLAAAGHYGWVTAVRLDGVSGSDRFDAGLSGDLVLLPHTTADVLPDDRRHGGGLPPEVWTDTGEAARLADAAAKRGFRFGEIPYDASPETVLTRINTLTASE</sequence>
<gene>
    <name evidence="1" type="ORF">FDG2_5608</name>
</gene>
<proteinExistence type="predicted"/>
<protein>
    <submittedName>
        <fullName evidence="1">Uncharacterized protein</fullName>
    </submittedName>
</protein>
<dbReference type="AlphaFoldDB" id="A0A1C3PEJ5"/>
<reference evidence="2" key="1">
    <citation type="submission" date="2016-02" db="EMBL/GenBank/DDBJ databases">
        <authorList>
            <person name="Wibberg D."/>
        </authorList>
    </citation>
    <scope>NUCLEOTIDE SEQUENCE [LARGE SCALE GENOMIC DNA]</scope>
</reference>
<dbReference type="EMBL" id="FLUV01002327">
    <property type="protein sequence ID" value="SBW28257.1"/>
    <property type="molecule type" value="Genomic_DNA"/>
</dbReference>
<evidence type="ECO:0000313" key="2">
    <source>
        <dbReference type="Proteomes" id="UP000199013"/>
    </source>
</evidence>